<feature type="transmembrane region" description="Helical" evidence="6">
    <location>
        <begin position="12"/>
        <end position="35"/>
    </location>
</feature>
<dbReference type="GO" id="GO:0015628">
    <property type="term" value="P:protein secretion by the type II secretion system"/>
    <property type="evidence" value="ECO:0007669"/>
    <property type="project" value="InterPro"/>
</dbReference>
<dbReference type="AlphaFoldDB" id="A0AAE9XML3"/>
<dbReference type="GO" id="GO:0015627">
    <property type="term" value="C:type II protein secretion system complex"/>
    <property type="evidence" value="ECO:0007669"/>
    <property type="project" value="InterPro"/>
</dbReference>
<gene>
    <name evidence="7" type="ORF">PH603_14450</name>
</gene>
<evidence type="ECO:0000256" key="2">
    <source>
        <dbReference type="ARBA" id="ARBA00022481"/>
    </source>
</evidence>
<dbReference type="Pfam" id="PF07963">
    <property type="entry name" value="N_methyl"/>
    <property type="match status" value="1"/>
</dbReference>
<keyword evidence="4 6" id="KW-1133">Transmembrane helix</keyword>
<organism evidence="7 8">
    <name type="scientific">Gimibacter soli</name>
    <dbReference type="NCBI Taxonomy" id="3024400"/>
    <lineage>
        <taxon>Bacteria</taxon>
        <taxon>Pseudomonadati</taxon>
        <taxon>Pseudomonadota</taxon>
        <taxon>Alphaproteobacteria</taxon>
        <taxon>Kordiimonadales</taxon>
        <taxon>Temperatibacteraceae</taxon>
        <taxon>Gimibacter</taxon>
    </lineage>
</organism>
<dbReference type="GO" id="GO:0016020">
    <property type="term" value="C:membrane"/>
    <property type="evidence" value="ECO:0007669"/>
    <property type="project" value="UniProtKB-SubCell"/>
</dbReference>
<sequence>MGGRRASSDAGFTLVEVMVTVALMALASAAVVLTLPRLNPSPEATAEATRDRLADIAARAVIGGEIMGVEVDHDGLTPLYRRDGRWVEAGPRWIAEGAGLALEGIPAEKGEDGTPRLPDLWFTPAGDARSFRLRIERDGDTVLLTGDEQGQMRLTGEKP</sequence>
<dbReference type="SUPFAM" id="SSF54523">
    <property type="entry name" value="Pili subunits"/>
    <property type="match status" value="1"/>
</dbReference>
<keyword evidence="3 6" id="KW-0812">Transmembrane</keyword>
<evidence type="ECO:0000313" key="8">
    <source>
        <dbReference type="Proteomes" id="UP001217500"/>
    </source>
</evidence>
<comment type="subcellular location">
    <subcellularLocation>
        <location evidence="1">Membrane</location>
        <topology evidence="1">Single-pass membrane protein</topology>
    </subcellularLocation>
</comment>
<dbReference type="PROSITE" id="PS00409">
    <property type="entry name" value="PROKAR_NTER_METHYL"/>
    <property type="match status" value="1"/>
</dbReference>
<evidence type="ECO:0000256" key="4">
    <source>
        <dbReference type="ARBA" id="ARBA00022989"/>
    </source>
</evidence>
<keyword evidence="5 6" id="KW-0472">Membrane</keyword>
<dbReference type="RefSeq" id="WP_289503299.1">
    <property type="nucleotide sequence ID" value="NZ_CP116805.1"/>
</dbReference>
<protein>
    <submittedName>
        <fullName evidence="7">Prepilin-type N-terminal cleavage/methylation domain-containing protein</fullName>
    </submittedName>
</protein>
<dbReference type="Proteomes" id="UP001217500">
    <property type="component" value="Chromosome"/>
</dbReference>
<dbReference type="NCBIfam" id="TIGR02532">
    <property type="entry name" value="IV_pilin_GFxxxE"/>
    <property type="match status" value="1"/>
</dbReference>
<accession>A0AAE9XML3</accession>
<evidence type="ECO:0000313" key="7">
    <source>
        <dbReference type="EMBL" id="WCL53738.1"/>
    </source>
</evidence>
<keyword evidence="8" id="KW-1185">Reference proteome</keyword>
<dbReference type="EMBL" id="CP116805">
    <property type="protein sequence ID" value="WCL53738.1"/>
    <property type="molecule type" value="Genomic_DNA"/>
</dbReference>
<dbReference type="InterPro" id="IPR012902">
    <property type="entry name" value="N_methyl_site"/>
</dbReference>
<dbReference type="InterPro" id="IPR002416">
    <property type="entry name" value="T2SS_protein-GspH"/>
</dbReference>
<proteinExistence type="predicted"/>
<evidence type="ECO:0000256" key="5">
    <source>
        <dbReference type="ARBA" id="ARBA00023136"/>
    </source>
</evidence>
<name>A0AAE9XML3_9PROT</name>
<dbReference type="PRINTS" id="PR00885">
    <property type="entry name" value="BCTERIALGSPH"/>
</dbReference>
<keyword evidence="2" id="KW-0488">Methylation</keyword>
<evidence type="ECO:0000256" key="3">
    <source>
        <dbReference type="ARBA" id="ARBA00022692"/>
    </source>
</evidence>
<evidence type="ECO:0000256" key="1">
    <source>
        <dbReference type="ARBA" id="ARBA00004167"/>
    </source>
</evidence>
<reference evidence="7" key="1">
    <citation type="submission" date="2023-01" db="EMBL/GenBank/DDBJ databases">
        <title>The genome sequence of Kordiimonadaceae bacterium 6D33.</title>
        <authorList>
            <person name="Liu Y."/>
        </authorList>
    </citation>
    <scope>NUCLEOTIDE SEQUENCE</scope>
    <source>
        <strain evidence="7">6D33</strain>
    </source>
</reference>
<dbReference type="KEGG" id="gso:PH603_14450"/>
<dbReference type="InterPro" id="IPR045584">
    <property type="entry name" value="Pilin-like"/>
</dbReference>
<evidence type="ECO:0000256" key="6">
    <source>
        <dbReference type="SAM" id="Phobius"/>
    </source>
</evidence>
<dbReference type="Gene3D" id="3.55.40.10">
    <property type="entry name" value="minor pseudopilin epsh domain"/>
    <property type="match status" value="1"/>
</dbReference>